<dbReference type="PANTHER" id="PTHR38593:SF1">
    <property type="entry name" value="BLR2558 PROTEIN"/>
    <property type="match status" value="1"/>
</dbReference>
<feature type="domain" description="DUF4142" evidence="1">
    <location>
        <begin position="51"/>
        <end position="186"/>
    </location>
</feature>
<dbReference type="EMBL" id="VCEI01000011">
    <property type="protein sequence ID" value="TLU95914.1"/>
    <property type="molecule type" value="Genomic_DNA"/>
</dbReference>
<reference evidence="2 3" key="1">
    <citation type="submission" date="2019-05" db="EMBL/GenBank/DDBJ databases">
        <authorList>
            <person name="Qu J.-H."/>
        </authorList>
    </citation>
    <scope>NUCLEOTIDE SEQUENCE [LARGE SCALE GENOMIC DNA]</scope>
    <source>
        <strain evidence="2 3">Z12</strain>
    </source>
</reference>
<evidence type="ECO:0000313" key="3">
    <source>
        <dbReference type="Proteomes" id="UP000309788"/>
    </source>
</evidence>
<gene>
    <name evidence="2" type="ORF">FEM55_01810</name>
</gene>
<dbReference type="PANTHER" id="PTHR38593">
    <property type="entry name" value="BLR2558 PROTEIN"/>
    <property type="match status" value="1"/>
</dbReference>
<evidence type="ECO:0000313" key="2">
    <source>
        <dbReference type="EMBL" id="TLU95914.1"/>
    </source>
</evidence>
<dbReference type="InterPro" id="IPR012347">
    <property type="entry name" value="Ferritin-like"/>
</dbReference>
<keyword evidence="3" id="KW-1185">Reference proteome</keyword>
<dbReference type="InterPro" id="IPR025419">
    <property type="entry name" value="DUF4142"/>
</dbReference>
<dbReference type="Gene3D" id="1.20.1260.10">
    <property type="match status" value="1"/>
</dbReference>
<dbReference type="AlphaFoldDB" id="A0A5R9KIB1"/>
<dbReference type="Pfam" id="PF13628">
    <property type="entry name" value="DUF4142"/>
    <property type="match status" value="1"/>
</dbReference>
<sequence length="193" mass="21808">MAWFWLDRPMLLNKSTQINMKNLHYYFLIAGTCLLTAFTTLDKNAVSFQDEDKTFVKAAAEGGLLEVKLGELAMKNGSSKAVKDYGKMMVNDHTKVNKELMNLAKKKNMEVPTTLGPEKQQKYDSLASVKDNTFDMVYMNMMILSHEQTIGIFQNESSAGTDADLKKWAESKVPALKHHLEMAESLFQTANKK</sequence>
<dbReference type="Proteomes" id="UP000309788">
    <property type="component" value="Unassembled WGS sequence"/>
</dbReference>
<organism evidence="2 3">
    <name type="scientific">Dyadobacter sediminis</name>
    <dbReference type="NCBI Taxonomy" id="1493691"/>
    <lineage>
        <taxon>Bacteria</taxon>
        <taxon>Pseudomonadati</taxon>
        <taxon>Bacteroidota</taxon>
        <taxon>Cytophagia</taxon>
        <taxon>Cytophagales</taxon>
        <taxon>Spirosomataceae</taxon>
        <taxon>Dyadobacter</taxon>
    </lineage>
</organism>
<name>A0A5R9KIB1_9BACT</name>
<dbReference type="OrthoDB" id="883203at2"/>
<accession>A0A5R9KIB1</accession>
<comment type="caution">
    <text evidence="2">The sequence shown here is derived from an EMBL/GenBank/DDBJ whole genome shotgun (WGS) entry which is preliminary data.</text>
</comment>
<proteinExistence type="predicted"/>
<evidence type="ECO:0000259" key="1">
    <source>
        <dbReference type="Pfam" id="PF13628"/>
    </source>
</evidence>
<protein>
    <submittedName>
        <fullName evidence="2">DUF4142 domain-containing protein</fullName>
    </submittedName>
</protein>